<feature type="transmembrane region" description="Helical" evidence="1">
    <location>
        <begin position="25"/>
        <end position="46"/>
    </location>
</feature>
<keyword evidence="3" id="KW-1185">Reference proteome</keyword>
<keyword evidence="1" id="KW-0472">Membrane</keyword>
<accession>A0A816DNT1</accession>
<comment type="caution">
    <text evidence="2">The sequence shown here is derived from an EMBL/GenBank/DDBJ whole genome shotgun (WGS) entry which is preliminary data.</text>
</comment>
<evidence type="ECO:0000313" key="3">
    <source>
        <dbReference type="Proteomes" id="UP000663828"/>
    </source>
</evidence>
<dbReference type="Proteomes" id="UP000663828">
    <property type="component" value="Unassembled WGS sequence"/>
</dbReference>
<feature type="transmembrane region" description="Helical" evidence="1">
    <location>
        <begin position="358"/>
        <end position="379"/>
    </location>
</feature>
<keyword evidence="1" id="KW-0812">Transmembrane</keyword>
<protein>
    <submittedName>
        <fullName evidence="2">Uncharacterized protein</fullName>
    </submittedName>
</protein>
<dbReference type="AlphaFoldDB" id="A0A816DNT1"/>
<dbReference type="EMBL" id="CAJNOR010009105">
    <property type="protein sequence ID" value="CAF1641170.1"/>
    <property type="molecule type" value="Genomic_DNA"/>
</dbReference>
<evidence type="ECO:0000256" key="1">
    <source>
        <dbReference type="SAM" id="Phobius"/>
    </source>
</evidence>
<keyword evidence="1" id="KW-1133">Transmembrane helix</keyword>
<sequence>MPAVHAEGEPIPNPIERQKRLTQQISIVVSTILFAAFVTYPMYIILQDELKPIIIASPTLQMYETLSTLYMNTLTCACGKPAIPFGEVVQLKYVLHQVCSSDFVKSDWISNLAVSNGTKFWADFRVTASSAFQTLADICQLTSRTIENNLMEFYSNSFVSVYISSSLDFQTLMNRSISQFILSVINQFSTSFAMIRSTIQNNALLSAIQTNYQQMTNNASQIISSTRIYDNCSCSTTSMCSRSSAIYSYPNPIKIFSVSGFYIGCYILEALLNSTLQCLFNQTCLSTLQTYLDSRPSTLPTALNLSTSSRFTQDTPIHLLVDQLMVEQWNPSFDFNNYYFACQPIQCTYTTWVRKDTIYMATMSIGLIGGLIAILNFGVPRVVKFFVFLGLKSEPAVVRTLTVISGR</sequence>
<gene>
    <name evidence="2" type="ORF">XAT740_LOCUS53334</name>
</gene>
<evidence type="ECO:0000313" key="2">
    <source>
        <dbReference type="EMBL" id="CAF1641170.1"/>
    </source>
</evidence>
<name>A0A816DNT1_ADIRI</name>
<organism evidence="2 3">
    <name type="scientific">Adineta ricciae</name>
    <name type="common">Rotifer</name>
    <dbReference type="NCBI Taxonomy" id="249248"/>
    <lineage>
        <taxon>Eukaryota</taxon>
        <taxon>Metazoa</taxon>
        <taxon>Spiralia</taxon>
        <taxon>Gnathifera</taxon>
        <taxon>Rotifera</taxon>
        <taxon>Eurotatoria</taxon>
        <taxon>Bdelloidea</taxon>
        <taxon>Adinetida</taxon>
        <taxon>Adinetidae</taxon>
        <taxon>Adineta</taxon>
    </lineage>
</organism>
<reference evidence="2" key="1">
    <citation type="submission" date="2021-02" db="EMBL/GenBank/DDBJ databases">
        <authorList>
            <person name="Nowell W R."/>
        </authorList>
    </citation>
    <scope>NUCLEOTIDE SEQUENCE</scope>
</reference>
<proteinExistence type="predicted"/>